<comment type="caution">
    <text evidence="10">The sequence shown here is derived from an EMBL/GenBank/DDBJ whole genome shotgun (WGS) entry which is preliminary data.</text>
</comment>
<dbReference type="Gene3D" id="3.30.930.10">
    <property type="entry name" value="Bira Bifunctional Protein, Domain 2"/>
    <property type="match status" value="1"/>
</dbReference>
<dbReference type="Proteomes" id="UP001589838">
    <property type="component" value="Unassembled WGS sequence"/>
</dbReference>
<evidence type="ECO:0000256" key="4">
    <source>
        <dbReference type="ARBA" id="ARBA00022741"/>
    </source>
</evidence>
<feature type="binding site" evidence="8">
    <location>
        <begin position="536"/>
        <end position="539"/>
    </location>
    <ligand>
        <name>ATP</name>
        <dbReference type="ChEBI" id="CHEBI:30616"/>
    </ligand>
</feature>
<dbReference type="PROSITE" id="PS50862">
    <property type="entry name" value="AA_TRNA_LIGASE_II"/>
    <property type="match status" value="1"/>
</dbReference>
<feature type="binding site" evidence="8">
    <location>
        <position position="222"/>
    </location>
    <ligand>
        <name>L-aspartate</name>
        <dbReference type="ChEBI" id="CHEBI:29991"/>
    </ligand>
</feature>
<feature type="binding site" evidence="8">
    <location>
        <position position="491"/>
    </location>
    <ligand>
        <name>L-aspartate</name>
        <dbReference type="ChEBI" id="CHEBI:29991"/>
    </ligand>
</feature>
<dbReference type="Gene3D" id="2.40.50.140">
    <property type="entry name" value="Nucleic acid-binding proteins"/>
    <property type="match status" value="1"/>
</dbReference>
<dbReference type="EC" id="6.1.1.12" evidence="8"/>
<evidence type="ECO:0000256" key="3">
    <source>
        <dbReference type="ARBA" id="ARBA00022598"/>
    </source>
</evidence>
<dbReference type="GO" id="GO:0004815">
    <property type="term" value="F:aspartate-tRNA ligase activity"/>
    <property type="evidence" value="ECO:0007669"/>
    <property type="project" value="UniProtKB-EC"/>
</dbReference>
<dbReference type="InterPro" id="IPR047089">
    <property type="entry name" value="Asp-tRNA-ligase_1_N"/>
</dbReference>
<keyword evidence="2 8" id="KW-0963">Cytoplasm</keyword>
<dbReference type="InterPro" id="IPR006195">
    <property type="entry name" value="aa-tRNA-synth_II"/>
</dbReference>
<dbReference type="RefSeq" id="WP_335964052.1">
    <property type="nucleotide sequence ID" value="NZ_JAXBLX010000076.1"/>
</dbReference>
<evidence type="ECO:0000256" key="8">
    <source>
        <dbReference type="HAMAP-Rule" id="MF_00044"/>
    </source>
</evidence>
<protein>
    <recommendedName>
        <fullName evidence="8">Aspartate--tRNA ligase</fullName>
        <ecNumber evidence="8">6.1.1.12</ecNumber>
    </recommendedName>
    <alternativeName>
        <fullName evidence="8">Aspartyl-tRNA synthetase</fullName>
        <shortName evidence="8">AspRS</shortName>
    </alternativeName>
</protein>
<organism evidence="10 11">
    <name type="scientific">Halalkalibacter kiskunsagensis</name>
    <dbReference type="NCBI Taxonomy" id="1548599"/>
    <lineage>
        <taxon>Bacteria</taxon>
        <taxon>Bacillati</taxon>
        <taxon>Bacillota</taxon>
        <taxon>Bacilli</taxon>
        <taxon>Bacillales</taxon>
        <taxon>Bacillaceae</taxon>
        <taxon>Halalkalibacter</taxon>
    </lineage>
</organism>
<feature type="binding site" evidence="8">
    <location>
        <position position="484"/>
    </location>
    <ligand>
        <name>ATP</name>
        <dbReference type="ChEBI" id="CHEBI:30616"/>
    </ligand>
</feature>
<evidence type="ECO:0000313" key="10">
    <source>
        <dbReference type="EMBL" id="MFC0473624.1"/>
    </source>
</evidence>
<comment type="catalytic activity">
    <reaction evidence="8">
        <text>tRNA(Asp) + L-aspartate + ATP = L-aspartyl-tRNA(Asp) + AMP + diphosphate</text>
        <dbReference type="Rhea" id="RHEA:19649"/>
        <dbReference type="Rhea" id="RHEA-COMP:9660"/>
        <dbReference type="Rhea" id="RHEA-COMP:9678"/>
        <dbReference type="ChEBI" id="CHEBI:29991"/>
        <dbReference type="ChEBI" id="CHEBI:30616"/>
        <dbReference type="ChEBI" id="CHEBI:33019"/>
        <dbReference type="ChEBI" id="CHEBI:78442"/>
        <dbReference type="ChEBI" id="CHEBI:78516"/>
        <dbReference type="ChEBI" id="CHEBI:456215"/>
        <dbReference type="EC" id="6.1.1.12"/>
    </reaction>
</comment>
<dbReference type="SUPFAM" id="SSF55261">
    <property type="entry name" value="GAD domain-like"/>
    <property type="match status" value="1"/>
</dbReference>
<keyword evidence="4 8" id="KW-0547">Nucleotide-binding</keyword>
<evidence type="ECO:0000313" key="11">
    <source>
        <dbReference type="Proteomes" id="UP001589838"/>
    </source>
</evidence>
<dbReference type="Pfam" id="PF01336">
    <property type="entry name" value="tRNA_anti-codon"/>
    <property type="match status" value="1"/>
</dbReference>
<dbReference type="Pfam" id="PF02938">
    <property type="entry name" value="GAD"/>
    <property type="match status" value="1"/>
</dbReference>
<reference evidence="10 11" key="1">
    <citation type="submission" date="2024-09" db="EMBL/GenBank/DDBJ databases">
        <authorList>
            <person name="Sun Q."/>
            <person name="Mori K."/>
        </authorList>
    </citation>
    <scope>NUCLEOTIDE SEQUENCE [LARGE SCALE GENOMIC DNA]</scope>
    <source>
        <strain evidence="10 11">NCAIM B.02610</strain>
    </source>
</reference>
<dbReference type="NCBIfam" id="TIGR00459">
    <property type="entry name" value="aspS_bact"/>
    <property type="match status" value="1"/>
</dbReference>
<dbReference type="CDD" id="cd00777">
    <property type="entry name" value="AspRS_core"/>
    <property type="match status" value="1"/>
</dbReference>
<keyword evidence="7 8" id="KW-0030">Aminoacyl-tRNA synthetase</keyword>
<dbReference type="PRINTS" id="PR01042">
    <property type="entry name" value="TRNASYNTHASP"/>
</dbReference>
<dbReference type="InterPro" id="IPR029351">
    <property type="entry name" value="GAD_dom"/>
</dbReference>
<dbReference type="PANTHER" id="PTHR22594">
    <property type="entry name" value="ASPARTYL/LYSYL-TRNA SYNTHETASE"/>
    <property type="match status" value="1"/>
</dbReference>
<dbReference type="HAMAP" id="MF_00044">
    <property type="entry name" value="Asp_tRNA_synth_type1"/>
    <property type="match status" value="1"/>
</dbReference>
<dbReference type="InterPro" id="IPR004365">
    <property type="entry name" value="NA-bd_OB_tRNA"/>
</dbReference>
<dbReference type="Gene3D" id="3.30.1360.30">
    <property type="entry name" value="GAD-like domain"/>
    <property type="match status" value="1"/>
</dbReference>
<comment type="similarity">
    <text evidence="1 8">Belongs to the class-II aminoacyl-tRNA synthetase family. Type 1 subfamily.</text>
</comment>
<dbReference type="NCBIfam" id="NF001750">
    <property type="entry name" value="PRK00476.1"/>
    <property type="match status" value="1"/>
</dbReference>
<feature type="domain" description="Aminoacyl-transfer RNA synthetases class-II family profile" evidence="9">
    <location>
        <begin position="143"/>
        <end position="557"/>
    </location>
</feature>
<feature type="binding site" evidence="8">
    <location>
        <begin position="222"/>
        <end position="224"/>
    </location>
    <ligand>
        <name>ATP</name>
        <dbReference type="ChEBI" id="CHEBI:30616"/>
    </ligand>
</feature>
<dbReference type="InterPro" id="IPR045864">
    <property type="entry name" value="aa-tRNA-synth_II/BPL/LPL"/>
</dbReference>
<dbReference type="InterPro" id="IPR004115">
    <property type="entry name" value="GAD-like_sf"/>
</dbReference>
<dbReference type="SUPFAM" id="SSF55681">
    <property type="entry name" value="Class II aaRS and biotin synthetases"/>
    <property type="match status" value="1"/>
</dbReference>
<gene>
    <name evidence="8 10" type="primary">aspS</name>
    <name evidence="10" type="ORF">ACFFHM_24730</name>
</gene>
<dbReference type="InterPro" id="IPR012340">
    <property type="entry name" value="NA-bd_OB-fold"/>
</dbReference>
<keyword evidence="3 8" id="KW-0436">Ligase</keyword>
<feature type="binding site" evidence="8">
    <location>
        <position position="231"/>
    </location>
    <ligand>
        <name>ATP</name>
        <dbReference type="ChEBI" id="CHEBI:30616"/>
    </ligand>
</feature>
<dbReference type="InterPro" id="IPR002312">
    <property type="entry name" value="Asp/Asn-tRNA-synth_IIb"/>
</dbReference>
<comment type="subcellular location">
    <subcellularLocation>
        <location evidence="8">Cytoplasm</location>
    </subcellularLocation>
</comment>
<feature type="binding site" evidence="8">
    <location>
        <position position="450"/>
    </location>
    <ligand>
        <name>L-aspartate</name>
        <dbReference type="ChEBI" id="CHEBI:29991"/>
    </ligand>
</feature>
<name>A0ABV6KK27_9BACI</name>
<dbReference type="Pfam" id="PF00152">
    <property type="entry name" value="tRNA-synt_2"/>
    <property type="match status" value="1"/>
</dbReference>
<dbReference type="SUPFAM" id="SSF50249">
    <property type="entry name" value="Nucleic acid-binding proteins"/>
    <property type="match status" value="1"/>
</dbReference>
<keyword evidence="5 8" id="KW-0067">ATP-binding</keyword>
<dbReference type="PANTHER" id="PTHR22594:SF5">
    <property type="entry name" value="ASPARTATE--TRNA LIGASE, MITOCHONDRIAL"/>
    <property type="match status" value="1"/>
</dbReference>
<evidence type="ECO:0000256" key="6">
    <source>
        <dbReference type="ARBA" id="ARBA00022917"/>
    </source>
</evidence>
<evidence type="ECO:0000259" key="9">
    <source>
        <dbReference type="PROSITE" id="PS50862"/>
    </source>
</evidence>
<evidence type="ECO:0000256" key="2">
    <source>
        <dbReference type="ARBA" id="ARBA00022490"/>
    </source>
</evidence>
<feature type="region of interest" description="Aspartate" evidence="8">
    <location>
        <begin position="200"/>
        <end position="203"/>
    </location>
</feature>
<evidence type="ECO:0000256" key="5">
    <source>
        <dbReference type="ARBA" id="ARBA00022840"/>
    </source>
</evidence>
<keyword evidence="11" id="KW-1185">Reference proteome</keyword>
<comment type="caution">
    <text evidence="8">Lacks conserved residue(s) required for the propagation of feature annotation.</text>
</comment>
<dbReference type="InterPro" id="IPR047090">
    <property type="entry name" value="AspRS_core"/>
</dbReference>
<dbReference type="InterPro" id="IPR004524">
    <property type="entry name" value="Asp-tRNA-ligase_1"/>
</dbReference>
<comment type="subunit">
    <text evidence="8">Homodimer.</text>
</comment>
<evidence type="ECO:0000256" key="1">
    <source>
        <dbReference type="ARBA" id="ARBA00006303"/>
    </source>
</evidence>
<accession>A0ABV6KK27</accession>
<proteinExistence type="inferred from homology"/>
<dbReference type="EMBL" id="JBHLUX010000095">
    <property type="protein sequence ID" value="MFC0473624.1"/>
    <property type="molecule type" value="Genomic_DNA"/>
</dbReference>
<evidence type="ECO:0000256" key="7">
    <source>
        <dbReference type="ARBA" id="ARBA00023146"/>
    </source>
</evidence>
<comment type="function">
    <text evidence="8">Catalyzes the attachment of L-aspartate to tRNA(Asp) in a two-step reaction: L-aspartate is first activated by ATP to form Asp-AMP and then transferred to the acceptor end of tRNA(Asp).</text>
</comment>
<dbReference type="InterPro" id="IPR004364">
    <property type="entry name" value="Aa-tRNA-synt_II"/>
</dbReference>
<sequence length="596" mass="67386">MIGRTHHCGMLREENVGERVQLKGWVQRRRDLGQVIFLDVRDRSGIVQIVFSPEVNLEALSLAERVRNEYVIEVEGQVVARDPKTVNDKIATGSIEIHVEKISILNASKPLPFQIEADTDASEDVRLKYRYLDLRRPDMQETFKLRYRTTKLIRDFLDEEAFMEIETPMLTKSTPEGARDYLVPSRVHHGEFYALPQSPQLFKQLLMVSGFERYYQIVRCFRDEDLRADRQPEFTQVDIETSFMDKEDLLAMTEKMMAKIMKETKGIEVSLPFPRLTYDEAMNRFGSDKPDLRFGMELIELSDVVKGSEFKVFKSALASGGTVKGLNLKGGADKLSRKDIDALTDFVKQFGAKGLAWLKVEEEGLKGPIAKFFDEDVASGLQSALGAETGDLLFFGADKKQVVFDSLGALRLKFGKQFDLIDQSQFNFLWVVDFPLVEYDEEAKRYVALHHPFTSPVKEDMELLASDPGSVRANAYDLVLNGYELGGGSQRIYQSDIQEQMFKALGFSEEEARKEFGFLLEAFEYGTPPHGGIALGLDRLIMLLAGRTNLRDTIAFPKTASASCLLTNAPGEVSVEQLIDLNLSIIGKKQEKMNLV</sequence>
<dbReference type="CDD" id="cd04317">
    <property type="entry name" value="EcAspRS_like_N"/>
    <property type="match status" value="1"/>
</dbReference>
<feature type="binding site" evidence="8">
    <location>
        <position position="176"/>
    </location>
    <ligand>
        <name>L-aspartate</name>
        <dbReference type="ChEBI" id="CHEBI:29991"/>
    </ligand>
</feature>
<keyword evidence="6 8" id="KW-0648">Protein biosynthesis</keyword>